<dbReference type="Gene3D" id="3.40.190.10">
    <property type="entry name" value="Periplasmic binding protein-like II"/>
    <property type="match status" value="2"/>
</dbReference>
<evidence type="ECO:0000259" key="5">
    <source>
        <dbReference type="PROSITE" id="PS50931"/>
    </source>
</evidence>
<keyword evidence="4" id="KW-0804">Transcription</keyword>
<dbReference type="InterPro" id="IPR005119">
    <property type="entry name" value="LysR_subst-bd"/>
</dbReference>
<dbReference type="CDD" id="cd08423">
    <property type="entry name" value="PBP2_LTTR_like_6"/>
    <property type="match status" value="1"/>
</dbReference>
<accession>A0A7Z0D555</accession>
<sequence>MSASARIEPDLNAVDLQSLRVVSAVAHCGSITLAARQLGMTQPAVSQHLRRLESRAGVAVTARAGRGIRLTEAGAILARHAVSVAETLKVASEEIDAIKGLRSGTMRIAAFPTASSTFIPQLLGMLAVRHRGLTVNYLEAEPPEAIDAVRAGTVDMAVTFSYPGDGIELQPEKTAGVRRTPLWEDDMLLVMAEAHPKTARKTVRLADLSGENWIAGCFLCRGHLVTACRGAGFMPTIIHETDNLLATINMVAAGLGIALVPNLALASTSLPSQVAIRPLTDPTARTISITTSPDAARIPSTALSIDLLSNLDPATWSMRGLTPKTPRRV</sequence>
<evidence type="ECO:0000256" key="3">
    <source>
        <dbReference type="ARBA" id="ARBA00023125"/>
    </source>
</evidence>
<keyword evidence="2" id="KW-0805">Transcription regulation</keyword>
<evidence type="ECO:0000256" key="1">
    <source>
        <dbReference type="ARBA" id="ARBA00009437"/>
    </source>
</evidence>
<dbReference type="InterPro" id="IPR036388">
    <property type="entry name" value="WH-like_DNA-bd_sf"/>
</dbReference>
<dbReference type="SUPFAM" id="SSF53850">
    <property type="entry name" value="Periplasmic binding protein-like II"/>
    <property type="match status" value="1"/>
</dbReference>
<dbReference type="CDD" id="cd00090">
    <property type="entry name" value="HTH_ARSR"/>
    <property type="match status" value="1"/>
</dbReference>
<dbReference type="InterPro" id="IPR036390">
    <property type="entry name" value="WH_DNA-bd_sf"/>
</dbReference>
<comment type="similarity">
    <text evidence="1">Belongs to the LysR transcriptional regulatory family.</text>
</comment>
<dbReference type="PANTHER" id="PTHR30346">
    <property type="entry name" value="TRANSCRIPTIONAL DUAL REGULATOR HCAR-RELATED"/>
    <property type="match status" value="1"/>
</dbReference>
<dbReference type="InterPro" id="IPR011991">
    <property type="entry name" value="ArsR-like_HTH"/>
</dbReference>
<dbReference type="GO" id="GO:0032993">
    <property type="term" value="C:protein-DNA complex"/>
    <property type="evidence" value="ECO:0007669"/>
    <property type="project" value="TreeGrafter"/>
</dbReference>
<reference evidence="6 7" key="1">
    <citation type="submission" date="2020-07" db="EMBL/GenBank/DDBJ databases">
        <title>Sequencing the genomes of 1000 actinobacteria strains.</title>
        <authorList>
            <person name="Klenk H.-P."/>
        </authorList>
    </citation>
    <scope>NUCLEOTIDE SEQUENCE [LARGE SCALE GENOMIC DNA]</scope>
    <source>
        <strain evidence="6 7">DSM 26341</strain>
    </source>
</reference>
<proteinExistence type="inferred from homology"/>
<comment type="caution">
    <text evidence="6">The sequence shown here is derived from an EMBL/GenBank/DDBJ whole genome shotgun (WGS) entry which is preliminary data.</text>
</comment>
<dbReference type="GO" id="GO:0003700">
    <property type="term" value="F:DNA-binding transcription factor activity"/>
    <property type="evidence" value="ECO:0007669"/>
    <property type="project" value="InterPro"/>
</dbReference>
<dbReference type="GO" id="GO:0003677">
    <property type="term" value="F:DNA binding"/>
    <property type="evidence" value="ECO:0007669"/>
    <property type="project" value="UniProtKB-KW"/>
</dbReference>
<dbReference type="EMBL" id="JACBZP010000001">
    <property type="protein sequence ID" value="NYI69087.1"/>
    <property type="molecule type" value="Genomic_DNA"/>
</dbReference>
<dbReference type="SUPFAM" id="SSF46785">
    <property type="entry name" value="Winged helix' DNA-binding domain"/>
    <property type="match status" value="1"/>
</dbReference>
<dbReference type="Gene3D" id="1.10.10.10">
    <property type="entry name" value="Winged helix-like DNA-binding domain superfamily/Winged helix DNA-binding domain"/>
    <property type="match status" value="1"/>
</dbReference>
<evidence type="ECO:0000313" key="6">
    <source>
        <dbReference type="EMBL" id="NYI69087.1"/>
    </source>
</evidence>
<feature type="domain" description="HTH lysR-type" evidence="5">
    <location>
        <begin position="14"/>
        <end position="71"/>
    </location>
</feature>
<evidence type="ECO:0000313" key="7">
    <source>
        <dbReference type="Proteomes" id="UP000539111"/>
    </source>
</evidence>
<gene>
    <name evidence="6" type="ORF">BJY26_003393</name>
</gene>
<keyword evidence="3 6" id="KW-0238">DNA-binding</keyword>
<protein>
    <submittedName>
        <fullName evidence="6">DNA-binding transcriptional LysR family regulator</fullName>
    </submittedName>
</protein>
<organism evidence="6 7">
    <name type="scientific">Spelaeicoccus albus</name>
    <dbReference type="NCBI Taxonomy" id="1280376"/>
    <lineage>
        <taxon>Bacteria</taxon>
        <taxon>Bacillati</taxon>
        <taxon>Actinomycetota</taxon>
        <taxon>Actinomycetes</taxon>
        <taxon>Micrococcales</taxon>
        <taxon>Brevibacteriaceae</taxon>
        <taxon>Spelaeicoccus</taxon>
    </lineage>
</organism>
<dbReference type="AlphaFoldDB" id="A0A7Z0D555"/>
<dbReference type="PANTHER" id="PTHR30346:SF29">
    <property type="entry name" value="LYSR SUBSTRATE-BINDING"/>
    <property type="match status" value="1"/>
</dbReference>
<keyword evidence="7" id="KW-1185">Reference proteome</keyword>
<name>A0A7Z0D555_9MICO</name>
<dbReference type="Pfam" id="PF00126">
    <property type="entry name" value="HTH_1"/>
    <property type="match status" value="1"/>
</dbReference>
<dbReference type="Pfam" id="PF03466">
    <property type="entry name" value="LysR_substrate"/>
    <property type="match status" value="1"/>
</dbReference>
<dbReference type="InterPro" id="IPR000847">
    <property type="entry name" value="LysR_HTH_N"/>
</dbReference>
<evidence type="ECO:0000256" key="2">
    <source>
        <dbReference type="ARBA" id="ARBA00023015"/>
    </source>
</evidence>
<dbReference type="PROSITE" id="PS50931">
    <property type="entry name" value="HTH_LYSR"/>
    <property type="match status" value="1"/>
</dbReference>
<dbReference type="Proteomes" id="UP000539111">
    <property type="component" value="Unassembled WGS sequence"/>
</dbReference>
<dbReference type="PRINTS" id="PR00039">
    <property type="entry name" value="HTHLYSR"/>
</dbReference>
<evidence type="ECO:0000256" key="4">
    <source>
        <dbReference type="ARBA" id="ARBA00023163"/>
    </source>
</evidence>
<dbReference type="RefSeq" id="WP_179429359.1">
    <property type="nucleotide sequence ID" value="NZ_JACBZP010000001.1"/>
</dbReference>